<evidence type="ECO:0000313" key="2">
    <source>
        <dbReference type="EMBL" id="GAA1679538.1"/>
    </source>
</evidence>
<keyword evidence="3" id="KW-1185">Reference proteome</keyword>
<name>A0ABP4SYZ7_9ACTN</name>
<keyword evidence="1" id="KW-0560">Oxidoreductase</keyword>
<dbReference type="Pfam" id="PF14027">
    <property type="entry name" value="Questin_oxidase"/>
    <property type="match status" value="1"/>
</dbReference>
<protein>
    <submittedName>
        <fullName evidence="2">Questin oxidase family protein</fullName>
    </submittedName>
</protein>
<evidence type="ECO:0000313" key="3">
    <source>
        <dbReference type="Proteomes" id="UP001500618"/>
    </source>
</evidence>
<dbReference type="RefSeq" id="WP_344310903.1">
    <property type="nucleotide sequence ID" value="NZ_BAAANY010000009.1"/>
</dbReference>
<organism evidence="2 3">
    <name type="scientific">Fodinicola feengrottensis</name>
    <dbReference type="NCBI Taxonomy" id="435914"/>
    <lineage>
        <taxon>Bacteria</taxon>
        <taxon>Bacillati</taxon>
        <taxon>Actinomycetota</taxon>
        <taxon>Actinomycetes</taxon>
        <taxon>Mycobacteriales</taxon>
        <taxon>Fodinicola</taxon>
    </lineage>
</organism>
<reference evidence="3" key="1">
    <citation type="journal article" date="2019" name="Int. J. Syst. Evol. Microbiol.">
        <title>The Global Catalogue of Microorganisms (GCM) 10K type strain sequencing project: providing services to taxonomists for standard genome sequencing and annotation.</title>
        <authorList>
            <consortium name="The Broad Institute Genomics Platform"/>
            <consortium name="The Broad Institute Genome Sequencing Center for Infectious Disease"/>
            <person name="Wu L."/>
            <person name="Ma J."/>
        </authorList>
    </citation>
    <scope>NUCLEOTIDE SEQUENCE [LARGE SCALE GENOMIC DNA]</scope>
    <source>
        <strain evidence="3">JCM 14718</strain>
    </source>
</reference>
<dbReference type="InterPro" id="IPR025337">
    <property type="entry name" value="Questin_oxidase-like"/>
</dbReference>
<accession>A0ABP4SYZ7</accession>
<dbReference type="Proteomes" id="UP001500618">
    <property type="component" value="Unassembled WGS sequence"/>
</dbReference>
<sequence length="340" mass="36308">MNVVLDEALDRLSATGPEFRGGLSNHGPMVVEALVRLGCDDDVEHWVDGYLPQLDERPRPAARITEEGWRDALGDYRRVGDWQAYFVDQLTSAPWRDVVAQWWPRLLPGMIAGATHGVIRTSQAIRGLADDAASPYRRTELATGLAYWAARYFELPGGKLGSGSRSPAQALAAMPAVEVADAELITGQVAPVVTSPAFQEAVGELRPPAAIDAAFGTLTRTFADVYVHYGRNSPIGLVHAVTAPTAVRSILPFLPAALWRPSHDALWHVGATLFTAFGQGKPQDEPPTGAGQQPAVSVAAAVASGDAHAIKLAEACLREHQKSPDPVYLHAASRGMYAAG</sequence>
<proteinExistence type="predicted"/>
<evidence type="ECO:0000256" key="1">
    <source>
        <dbReference type="ARBA" id="ARBA00023002"/>
    </source>
</evidence>
<dbReference type="EMBL" id="BAAANY010000009">
    <property type="protein sequence ID" value="GAA1679538.1"/>
    <property type="molecule type" value="Genomic_DNA"/>
</dbReference>
<comment type="caution">
    <text evidence="2">The sequence shown here is derived from an EMBL/GenBank/DDBJ whole genome shotgun (WGS) entry which is preliminary data.</text>
</comment>
<gene>
    <name evidence="2" type="ORF">GCM10009765_30950</name>
</gene>